<dbReference type="Pfam" id="PF13360">
    <property type="entry name" value="PQQ_2"/>
    <property type="match status" value="2"/>
</dbReference>
<keyword evidence="4" id="KW-1185">Reference proteome</keyword>
<name>A0A401YW36_9ACTN</name>
<dbReference type="SUPFAM" id="SSF50998">
    <property type="entry name" value="Quinoprotein alcohol dehydrogenase-like"/>
    <property type="match status" value="1"/>
</dbReference>
<dbReference type="InterPro" id="IPR002372">
    <property type="entry name" value="PQQ_rpt_dom"/>
</dbReference>
<dbReference type="SMART" id="SM00564">
    <property type="entry name" value="PQQ"/>
    <property type="match status" value="3"/>
</dbReference>
<proteinExistence type="predicted"/>
<feature type="domain" description="Pyrrolo-quinoline quinone repeat" evidence="2">
    <location>
        <begin position="726"/>
        <end position="868"/>
    </location>
</feature>
<feature type="region of interest" description="Disordered" evidence="1">
    <location>
        <begin position="380"/>
        <end position="402"/>
    </location>
</feature>
<dbReference type="PANTHER" id="PTHR34512">
    <property type="entry name" value="CELL SURFACE PROTEIN"/>
    <property type="match status" value="1"/>
</dbReference>
<accession>A0A401YW36</accession>
<dbReference type="InterPro" id="IPR047738">
    <property type="entry name" value="SAV_2336-like_N"/>
</dbReference>
<dbReference type="EMBL" id="BIFH01000029">
    <property type="protein sequence ID" value="GCD98791.1"/>
    <property type="molecule type" value="Genomic_DNA"/>
</dbReference>
<evidence type="ECO:0000256" key="1">
    <source>
        <dbReference type="SAM" id="MobiDB-lite"/>
    </source>
</evidence>
<dbReference type="OrthoDB" id="3483427at2"/>
<gene>
    <name evidence="3" type="ORF">EHYA_06502</name>
</gene>
<evidence type="ECO:0000313" key="4">
    <source>
        <dbReference type="Proteomes" id="UP000286931"/>
    </source>
</evidence>
<evidence type="ECO:0000259" key="2">
    <source>
        <dbReference type="Pfam" id="PF13360"/>
    </source>
</evidence>
<reference evidence="3 4" key="1">
    <citation type="submission" date="2018-12" db="EMBL/GenBank/DDBJ databases">
        <title>Draft genome sequence of Embleya hyalina NBRC 13850T.</title>
        <authorList>
            <person name="Komaki H."/>
            <person name="Hosoyama A."/>
            <person name="Kimura A."/>
            <person name="Ichikawa N."/>
            <person name="Tamura T."/>
        </authorList>
    </citation>
    <scope>NUCLEOTIDE SEQUENCE [LARGE SCALE GENOMIC DNA]</scope>
    <source>
        <strain evidence="3 4">NBRC 13850</strain>
    </source>
</reference>
<dbReference type="InterPro" id="IPR011047">
    <property type="entry name" value="Quinoprotein_ADH-like_sf"/>
</dbReference>
<feature type="domain" description="Pyrrolo-quinoline quinone repeat" evidence="2">
    <location>
        <begin position="581"/>
        <end position="701"/>
    </location>
</feature>
<evidence type="ECO:0000313" key="3">
    <source>
        <dbReference type="EMBL" id="GCD98791.1"/>
    </source>
</evidence>
<dbReference type="RefSeq" id="WP_126640663.1">
    <property type="nucleotide sequence ID" value="NZ_BIFH01000029.1"/>
</dbReference>
<organism evidence="3 4">
    <name type="scientific">Embleya hyalina</name>
    <dbReference type="NCBI Taxonomy" id="516124"/>
    <lineage>
        <taxon>Bacteria</taxon>
        <taxon>Bacillati</taxon>
        <taxon>Actinomycetota</taxon>
        <taxon>Actinomycetes</taxon>
        <taxon>Kitasatosporales</taxon>
        <taxon>Streptomycetaceae</taxon>
        <taxon>Embleya</taxon>
    </lineage>
</organism>
<feature type="region of interest" description="Disordered" evidence="1">
    <location>
        <begin position="27"/>
        <end position="93"/>
    </location>
</feature>
<dbReference type="InterPro" id="IPR015943">
    <property type="entry name" value="WD40/YVTN_repeat-like_dom_sf"/>
</dbReference>
<dbReference type="InterPro" id="IPR018391">
    <property type="entry name" value="PQQ_b-propeller_rpt"/>
</dbReference>
<dbReference type="AlphaFoldDB" id="A0A401YW36"/>
<feature type="compositionally biased region" description="Low complexity" evidence="1">
    <location>
        <begin position="28"/>
        <end position="41"/>
    </location>
</feature>
<dbReference type="NCBIfam" id="NF041121">
    <property type="entry name" value="SAV_2336_NTERM"/>
    <property type="match status" value="1"/>
</dbReference>
<dbReference type="PANTHER" id="PTHR34512:SF30">
    <property type="entry name" value="OUTER MEMBRANE PROTEIN ASSEMBLY FACTOR BAMB"/>
    <property type="match status" value="1"/>
</dbReference>
<sequence length="903" mass="95615">MAEEDPAGVTVDAVLDWAWLNAVIGTRASPPGAAADTAAPAGPAPPAPGPAPPVPPGPEPPAGPESPPAPIARRPPPAVRGPRPETSLAFTAVPDSVESIERIGAGPAGTAAPRLPAWLGEARPPAASVLPDRLELAGLLRRLRHHGAAPDAVVLDEEATAEHAALTDLIVPVLDPARERWFELALVVDTAPSIAPWRRLLAEFTRLVGGNGTFRAVRSWSLDTDVPGRAVLRTPFGTPAQPAAPVGPTGRRIIMVITDGVGRAWSHPQTSAMLASWAKQCPVVLLNLLPKRWWDRARIPSTPVVFRSRGAGAARRSAFRIRHTTRWTGPPERVAVPLIGLHPEGLWADDPADRRAGRWSELSRWARMITDERGREFAGPAWVLDPRGPAAGPAPTPVPAEDRRTPAVRLAEFRAGASPDAVELLGKLAAAPISPATMRVVQSAVLAQEDPAFAAEVMLSGLLVESPDRDEAARPDDVVYDLDEQVRETLLTAMSRRSALEVYFRVADFLHERNGHAEFDFRDLLTAREPAAVGLLGPHSRPLARVGATLLDRLGPDYRPRARRLEARANGPMLRRRELTRAWTARMGHWIRARPVVTDGLIVVQDVAGTLMVLDPLTGMARWTVHPGTPSRCAPVVASGRVWAGHDDGGLYRYDPTRRSAPDAVVRVGTAAVVALVPGPVGADGLFVVTLDGRVVWLDGANATTELAGTGSGIPAGLCVSGDRTAVVDRAGRARAWRARSEFASWSRDLSEAVHAAPVADERHVYVPLATAGIAALRWADGGIAWRARLPGGVLSTPGIGAGSVVAVSTDGLLHAFDAESGRRAWRTVDVPQPGLRVTLADGLVHVAGAAGGIRTYDLATGRRLAEIRSEVGVSVAVAARGRLILAGLDGTVTSLEGPVVVD</sequence>
<protein>
    <recommendedName>
        <fullName evidence="2">Pyrrolo-quinoline quinone repeat domain-containing protein</fullName>
    </recommendedName>
</protein>
<comment type="caution">
    <text evidence="3">The sequence shown here is derived from an EMBL/GenBank/DDBJ whole genome shotgun (WGS) entry which is preliminary data.</text>
</comment>
<feature type="compositionally biased region" description="Pro residues" evidence="1">
    <location>
        <begin position="42"/>
        <end position="79"/>
    </location>
</feature>
<dbReference type="Proteomes" id="UP000286931">
    <property type="component" value="Unassembled WGS sequence"/>
</dbReference>
<dbReference type="Gene3D" id="2.130.10.10">
    <property type="entry name" value="YVTN repeat-like/Quinoprotein amine dehydrogenase"/>
    <property type="match status" value="2"/>
</dbReference>